<protein>
    <submittedName>
        <fullName evidence="1">Uncharacterized protein</fullName>
    </submittedName>
</protein>
<reference evidence="1 2" key="1">
    <citation type="submission" date="2021-06" db="EMBL/GenBank/DDBJ databases">
        <title>Caerostris extrusa draft genome.</title>
        <authorList>
            <person name="Kono N."/>
            <person name="Arakawa K."/>
        </authorList>
    </citation>
    <scope>NUCLEOTIDE SEQUENCE [LARGE SCALE GENOMIC DNA]</scope>
</reference>
<dbReference type="Proteomes" id="UP001054945">
    <property type="component" value="Unassembled WGS sequence"/>
</dbReference>
<accession>A0AAV4XDT9</accession>
<dbReference type="EMBL" id="BPLR01000244">
    <property type="protein sequence ID" value="GIY93190.1"/>
    <property type="molecule type" value="Genomic_DNA"/>
</dbReference>
<evidence type="ECO:0000313" key="1">
    <source>
        <dbReference type="EMBL" id="GIY93190.1"/>
    </source>
</evidence>
<dbReference type="AlphaFoldDB" id="A0AAV4XDT9"/>
<name>A0AAV4XDT9_CAEEX</name>
<comment type="caution">
    <text evidence="1">The sequence shown here is derived from an EMBL/GenBank/DDBJ whole genome shotgun (WGS) entry which is preliminary data.</text>
</comment>
<gene>
    <name evidence="1" type="ORF">CEXT_224321</name>
</gene>
<proteinExistence type="predicted"/>
<organism evidence="1 2">
    <name type="scientific">Caerostris extrusa</name>
    <name type="common">Bark spider</name>
    <name type="synonym">Caerostris bankana</name>
    <dbReference type="NCBI Taxonomy" id="172846"/>
    <lineage>
        <taxon>Eukaryota</taxon>
        <taxon>Metazoa</taxon>
        <taxon>Ecdysozoa</taxon>
        <taxon>Arthropoda</taxon>
        <taxon>Chelicerata</taxon>
        <taxon>Arachnida</taxon>
        <taxon>Araneae</taxon>
        <taxon>Araneomorphae</taxon>
        <taxon>Entelegynae</taxon>
        <taxon>Araneoidea</taxon>
        <taxon>Araneidae</taxon>
        <taxon>Caerostris</taxon>
    </lineage>
</organism>
<sequence length="87" mass="9640">MERINSSERRKDKLLMYMCGENNNNKRKKKKKEYRERGVADAAVAICGASAPTRQTIVDVEAADDSGGDVIDFVTSRAAGFSPRSKE</sequence>
<keyword evidence="2" id="KW-1185">Reference proteome</keyword>
<evidence type="ECO:0000313" key="2">
    <source>
        <dbReference type="Proteomes" id="UP001054945"/>
    </source>
</evidence>